<accession>A0A5S5BTC2</accession>
<organism evidence="2 3">
    <name type="scientific">Paenibacillus methanolicus</name>
    <dbReference type="NCBI Taxonomy" id="582686"/>
    <lineage>
        <taxon>Bacteria</taxon>
        <taxon>Bacillati</taxon>
        <taxon>Bacillota</taxon>
        <taxon>Bacilli</taxon>
        <taxon>Bacillales</taxon>
        <taxon>Paenibacillaceae</taxon>
        <taxon>Paenibacillus</taxon>
    </lineage>
</organism>
<keyword evidence="3" id="KW-1185">Reference proteome</keyword>
<comment type="similarity">
    <text evidence="1">Belongs to the ROK (NagC/XylR) family.</text>
</comment>
<dbReference type="Proteomes" id="UP000323257">
    <property type="component" value="Unassembled WGS sequence"/>
</dbReference>
<dbReference type="InterPro" id="IPR043129">
    <property type="entry name" value="ATPase_NBD"/>
</dbReference>
<dbReference type="OrthoDB" id="9795247at2"/>
<dbReference type="Gene3D" id="3.30.420.40">
    <property type="match status" value="2"/>
</dbReference>
<keyword evidence="2" id="KW-0418">Kinase</keyword>
<dbReference type="Pfam" id="PF00480">
    <property type="entry name" value="ROK"/>
    <property type="match status" value="1"/>
</dbReference>
<dbReference type="PANTHER" id="PTHR18964">
    <property type="entry name" value="ROK (REPRESSOR, ORF, KINASE) FAMILY"/>
    <property type="match status" value="1"/>
</dbReference>
<proteinExistence type="inferred from homology"/>
<dbReference type="GO" id="GO:0016301">
    <property type="term" value="F:kinase activity"/>
    <property type="evidence" value="ECO:0007669"/>
    <property type="project" value="UniProtKB-KW"/>
</dbReference>
<dbReference type="InterPro" id="IPR000600">
    <property type="entry name" value="ROK"/>
</dbReference>
<dbReference type="SUPFAM" id="SSF53067">
    <property type="entry name" value="Actin-like ATPase domain"/>
    <property type="match status" value="1"/>
</dbReference>
<gene>
    <name evidence="2" type="ORF">BCM02_11550</name>
</gene>
<evidence type="ECO:0000256" key="1">
    <source>
        <dbReference type="ARBA" id="ARBA00006479"/>
    </source>
</evidence>
<comment type="caution">
    <text evidence="2">The sequence shown here is derived from an EMBL/GenBank/DDBJ whole genome shotgun (WGS) entry which is preliminary data.</text>
</comment>
<dbReference type="EMBL" id="VNHS01000015">
    <property type="protein sequence ID" value="TYP69390.1"/>
    <property type="molecule type" value="Genomic_DNA"/>
</dbReference>
<evidence type="ECO:0000313" key="2">
    <source>
        <dbReference type="EMBL" id="TYP69390.1"/>
    </source>
</evidence>
<evidence type="ECO:0000313" key="3">
    <source>
        <dbReference type="Proteomes" id="UP000323257"/>
    </source>
</evidence>
<keyword evidence="2" id="KW-0808">Transferase</keyword>
<sequence length="288" mass="30242">MMNRYMGVEIDGDHMYLMADTPSGLVEHAAATGRECALDQLIREVADFAAKLPYRPSGIGIGMPGLVAGTGKVELSHVLPALNGATAEAFAAEAQAPVAFINDVKAATMAEASYYADRDTVAVVQLDAFIASGVVVKGELLTGAKGWSGELGYMIMTLDGKPVLLDTVASGYAILKEAAIADDELRERLGAGDEGALAIVRQAGAYLGYALANVIHLYNPDVMVVGGATTTYPGYMEAAGTALKEHALPELLACCAIEQPKLKKHVIAYGAREWIRKQLGDNAAEANV</sequence>
<dbReference type="PANTHER" id="PTHR18964:SF149">
    <property type="entry name" value="BIFUNCTIONAL UDP-N-ACETYLGLUCOSAMINE 2-EPIMERASE_N-ACETYLMANNOSAMINE KINASE"/>
    <property type="match status" value="1"/>
</dbReference>
<reference evidence="2 3" key="1">
    <citation type="submission" date="2019-07" db="EMBL/GenBank/DDBJ databases">
        <title>Genomic Encyclopedia of Type Strains, Phase III (KMG-III): the genomes of soil and plant-associated and newly described type strains.</title>
        <authorList>
            <person name="Whitman W."/>
        </authorList>
    </citation>
    <scope>NUCLEOTIDE SEQUENCE [LARGE SCALE GENOMIC DNA]</scope>
    <source>
        <strain evidence="2 3">BL24</strain>
    </source>
</reference>
<dbReference type="RefSeq" id="WP_148933064.1">
    <property type="nucleotide sequence ID" value="NZ_VNHS01000015.1"/>
</dbReference>
<name>A0A5S5BTC2_9BACL</name>
<dbReference type="AlphaFoldDB" id="A0A5S5BTC2"/>
<protein>
    <submittedName>
        <fullName evidence="2">Putative NBD/HSP70 family sugar kinase</fullName>
    </submittedName>
</protein>